<dbReference type="HOGENOM" id="CLU_049645_0_0_1"/>
<dbReference type="RefSeq" id="XP_040679660.1">
    <property type="nucleotide sequence ID" value="XM_040822517.1"/>
</dbReference>
<proteinExistence type="predicted"/>
<dbReference type="EMBL" id="AZHE01000007">
    <property type="protein sequence ID" value="KHN98594.1"/>
    <property type="molecule type" value="Genomic_DNA"/>
</dbReference>
<evidence type="ECO:0000313" key="2">
    <source>
        <dbReference type="EMBL" id="KHN98594.1"/>
    </source>
</evidence>
<sequence>MAENEGNMQTKEGEMCSQHESSGDWPEEDCTGANDENFNLSSDKGKGKSAGSMIDRLQSSGRGIIQGTITDKRMTAFSSSQKGGGESSASAHFTAHQSISGTEQQRNRQAPDNTAQQSFKSDRRSQGISDAFEAFEAGEKLKLDLYTPGIFDSPRKDRSVMEQEALDGSDVVAFISRSEVGDSVISEEPEEPEELTPSEASRLREALFESGSSWPFWDQLLNFNPDFVVRADGSRREADIYMGTSDAELARSTWLRHWNDVLSSYTDEVWGDLGPLAAEAKGELEQNRHTQQSLALNRLRLILTHVRGH</sequence>
<dbReference type="AlphaFoldDB" id="A0A0B2WYC1"/>
<protein>
    <submittedName>
        <fullName evidence="2">Uncharacterized protein</fullName>
    </submittedName>
</protein>
<feature type="region of interest" description="Disordered" evidence="1">
    <location>
        <begin position="1"/>
        <end position="126"/>
    </location>
</feature>
<dbReference type="STRING" id="1081103.A0A0B2WYC1"/>
<dbReference type="Proteomes" id="UP000030816">
    <property type="component" value="Unassembled WGS sequence"/>
</dbReference>
<feature type="compositionally biased region" description="Polar residues" evidence="1">
    <location>
        <begin position="76"/>
        <end position="119"/>
    </location>
</feature>
<evidence type="ECO:0000313" key="3">
    <source>
        <dbReference type="Proteomes" id="UP000030816"/>
    </source>
</evidence>
<organism evidence="2 3">
    <name type="scientific">Metarhizium album (strain ARSEF 1941)</name>
    <dbReference type="NCBI Taxonomy" id="1081103"/>
    <lineage>
        <taxon>Eukaryota</taxon>
        <taxon>Fungi</taxon>
        <taxon>Dikarya</taxon>
        <taxon>Ascomycota</taxon>
        <taxon>Pezizomycotina</taxon>
        <taxon>Sordariomycetes</taxon>
        <taxon>Hypocreomycetidae</taxon>
        <taxon>Hypocreales</taxon>
        <taxon>Clavicipitaceae</taxon>
        <taxon>Metarhizium</taxon>
    </lineage>
</organism>
<dbReference type="OrthoDB" id="5337545at2759"/>
<feature type="compositionally biased region" description="Polar residues" evidence="1">
    <location>
        <begin position="1"/>
        <end position="10"/>
    </location>
</feature>
<keyword evidence="3" id="KW-1185">Reference proteome</keyword>
<accession>A0A0B2WYC1</accession>
<comment type="caution">
    <text evidence="2">The sequence shown here is derived from an EMBL/GenBank/DDBJ whole genome shotgun (WGS) entry which is preliminary data.</text>
</comment>
<reference evidence="2 3" key="1">
    <citation type="journal article" date="2014" name="Proc. Natl. Acad. Sci. U.S.A.">
        <title>Trajectory and genomic determinants of fungal-pathogen speciation and host adaptation.</title>
        <authorList>
            <person name="Hu X."/>
            <person name="Xiao G."/>
            <person name="Zheng P."/>
            <person name="Shang Y."/>
            <person name="Su Y."/>
            <person name="Zhang X."/>
            <person name="Liu X."/>
            <person name="Zhan S."/>
            <person name="St Leger R.J."/>
            <person name="Wang C."/>
        </authorList>
    </citation>
    <scope>NUCLEOTIDE SEQUENCE [LARGE SCALE GENOMIC DNA]</scope>
    <source>
        <strain evidence="2 3">ARSEF 1941</strain>
    </source>
</reference>
<gene>
    <name evidence="2" type="ORF">MAM_03718</name>
</gene>
<dbReference type="GeneID" id="63738173"/>
<name>A0A0B2WYC1_METAS</name>
<evidence type="ECO:0000256" key="1">
    <source>
        <dbReference type="SAM" id="MobiDB-lite"/>
    </source>
</evidence>